<dbReference type="Proteomes" id="UP000275078">
    <property type="component" value="Unassembled WGS sequence"/>
</dbReference>
<sequence length="420" mass="47963">MIESSLPTPSRSRIRKLFTRVLKKLKPFSPSTAPLAGSLLRKRKPTSNQPDKRSSSFASPDGSEATTDVHIPVFSEPAKPAVAENNSIPKIDEDAAPEPFKGDASAGCVSNSTIYTIARKDTTREIASSLGQWIGNKELQLDPARLSPELLEVLVAFREKRGQFPIQKLYGTSRLSALYDWKVDAIIPAFRNIFQLQILFYIQHLHPYMYDNLLEETKDDTSASGSSSSSCPELDLPHTLGHCNDQFAEYYNSKVWGIVGDQFLNDRWRSGMFRAGQLELITRTFERLRAELLRLIASGKGLHMLYLTIMRFDNVLRYFFCDERFRSERLEVLIRRYLDVDEVNEEVAQGVQTSMAIMYRKLHGTEGMAKLHGGLQDTGTAYFTREYNRMVEAYQLYGEDRKGWLKVEKERCVFCNFTDF</sequence>
<dbReference type="AlphaFoldDB" id="A0A3N4ID84"/>
<evidence type="ECO:0000256" key="1">
    <source>
        <dbReference type="SAM" id="MobiDB-lite"/>
    </source>
</evidence>
<accession>A0A3N4ID84</accession>
<dbReference type="EMBL" id="ML119673">
    <property type="protein sequence ID" value="RPA82181.1"/>
    <property type="molecule type" value="Genomic_DNA"/>
</dbReference>
<name>A0A3N4ID84_ASCIM</name>
<protein>
    <submittedName>
        <fullName evidence="2">Uncharacterized protein</fullName>
    </submittedName>
</protein>
<gene>
    <name evidence="2" type="ORF">BJ508DRAFT_375885</name>
</gene>
<evidence type="ECO:0000313" key="2">
    <source>
        <dbReference type="EMBL" id="RPA82181.1"/>
    </source>
</evidence>
<organism evidence="2 3">
    <name type="scientific">Ascobolus immersus RN42</name>
    <dbReference type="NCBI Taxonomy" id="1160509"/>
    <lineage>
        <taxon>Eukaryota</taxon>
        <taxon>Fungi</taxon>
        <taxon>Dikarya</taxon>
        <taxon>Ascomycota</taxon>
        <taxon>Pezizomycotina</taxon>
        <taxon>Pezizomycetes</taxon>
        <taxon>Pezizales</taxon>
        <taxon>Ascobolaceae</taxon>
        <taxon>Ascobolus</taxon>
    </lineage>
</organism>
<feature type="region of interest" description="Disordered" evidence="1">
    <location>
        <begin position="28"/>
        <end position="67"/>
    </location>
</feature>
<proteinExistence type="predicted"/>
<evidence type="ECO:0000313" key="3">
    <source>
        <dbReference type="Proteomes" id="UP000275078"/>
    </source>
</evidence>
<reference evidence="2 3" key="1">
    <citation type="journal article" date="2018" name="Nat. Ecol. Evol.">
        <title>Pezizomycetes genomes reveal the molecular basis of ectomycorrhizal truffle lifestyle.</title>
        <authorList>
            <person name="Murat C."/>
            <person name="Payen T."/>
            <person name="Noel B."/>
            <person name="Kuo A."/>
            <person name="Morin E."/>
            <person name="Chen J."/>
            <person name="Kohler A."/>
            <person name="Krizsan K."/>
            <person name="Balestrini R."/>
            <person name="Da Silva C."/>
            <person name="Montanini B."/>
            <person name="Hainaut M."/>
            <person name="Levati E."/>
            <person name="Barry K.W."/>
            <person name="Belfiori B."/>
            <person name="Cichocki N."/>
            <person name="Clum A."/>
            <person name="Dockter R.B."/>
            <person name="Fauchery L."/>
            <person name="Guy J."/>
            <person name="Iotti M."/>
            <person name="Le Tacon F."/>
            <person name="Lindquist E.A."/>
            <person name="Lipzen A."/>
            <person name="Malagnac F."/>
            <person name="Mello A."/>
            <person name="Molinier V."/>
            <person name="Miyauchi S."/>
            <person name="Poulain J."/>
            <person name="Riccioni C."/>
            <person name="Rubini A."/>
            <person name="Sitrit Y."/>
            <person name="Splivallo R."/>
            <person name="Traeger S."/>
            <person name="Wang M."/>
            <person name="Zifcakova L."/>
            <person name="Wipf D."/>
            <person name="Zambonelli A."/>
            <person name="Paolocci F."/>
            <person name="Nowrousian M."/>
            <person name="Ottonello S."/>
            <person name="Baldrian P."/>
            <person name="Spatafora J.W."/>
            <person name="Henrissat B."/>
            <person name="Nagy L.G."/>
            <person name="Aury J.M."/>
            <person name="Wincker P."/>
            <person name="Grigoriev I.V."/>
            <person name="Bonfante P."/>
            <person name="Martin F.M."/>
        </authorList>
    </citation>
    <scope>NUCLEOTIDE SEQUENCE [LARGE SCALE GENOMIC DNA]</scope>
    <source>
        <strain evidence="2 3">RN42</strain>
    </source>
</reference>
<keyword evidence="3" id="KW-1185">Reference proteome</keyword>